<dbReference type="InterPro" id="IPR017441">
    <property type="entry name" value="Protein_kinase_ATP_BS"/>
</dbReference>
<evidence type="ECO:0000313" key="9">
    <source>
        <dbReference type="EMBL" id="EMI54564.1"/>
    </source>
</evidence>
<dbReference type="Gene3D" id="1.10.510.10">
    <property type="entry name" value="Transferase(Phosphotransferase) domain 1"/>
    <property type="match status" value="1"/>
</dbReference>
<gene>
    <name evidence="9" type="ORF">RSSM_04035</name>
</gene>
<keyword evidence="7" id="KW-1133">Transmembrane helix</keyword>
<proteinExistence type="predicted"/>
<keyword evidence="3 6" id="KW-0547">Nucleotide-binding</keyword>
<sequence>MGPVSDRPRANRCYRDPKRQRPFQSVAASFSGEFDFSSRIMNFTHSPNETVLDRYTIRRGIGIGGFGEVYFALSQAGKEVALKRIQRNLAVELRGVSHCLNLKHPNLVSLHDICRDSDDQAWVVMEYVAGKNLREVLDEADPSGRICRATVGGDKALPSGLTMDEVRRWFCGMAAGTGHLHSAGLVHRDLKPGNLFNDNGIIKVGDYGLSKFISSSHRSGHTESVGTLHYMAPEIGRGQYGREIDIYAMGIILYELLTGTLPFDGETPQEIVVKHLTDTPDLSLIPNDLRPVIAACLQKNPEDRPNDVGAMMAITPWANEATQTIAWGTPVSNTLESNTGESNAAEWNGREQKFKKRRSAADTPTLAADPVIQPQPTPQVVLSHPTAEEPIARAVRTSFIDLRQWWHNLERSPGSRFVIVIAAVLILMVNTRWLLPMLSLIGFFYIPYYVIRHIVLQIAEPDTYAHTRHQHRAGQPYQAMAPGAYPHGPHPGNDAAAARHQPVPARLSKAQVRQMLRQSLAQRTRTSMAAEWTTSGMISLLVAGTLLLISSVIGLRNTEISPLTLAPYVWMACVVWVGSLGLLGLGKAWESSDGDGFTRRLSASFLGAGIGVFAYLLADALMVPLDHGLGRDIDATRLPTTFYEGSAIPKAAAMMAHFGVLFALLRMWKPVDPLRRARLSLWGVMVAVVGEWIVHQMLPIPQPAGMLIAGGIIVMTQMSAPWVKTDSVNSLATSAV</sequence>
<keyword evidence="5 6" id="KW-0067">ATP-binding</keyword>
<dbReference type="InterPro" id="IPR011009">
    <property type="entry name" value="Kinase-like_dom_sf"/>
</dbReference>
<dbReference type="PANTHER" id="PTHR24345">
    <property type="entry name" value="SERINE/THREONINE-PROTEIN KINASE PLK"/>
    <property type="match status" value="1"/>
</dbReference>
<evidence type="ECO:0000256" key="6">
    <source>
        <dbReference type="PROSITE-ProRule" id="PRU10141"/>
    </source>
</evidence>
<feature type="transmembrane region" description="Helical" evidence="7">
    <location>
        <begin position="601"/>
        <end position="618"/>
    </location>
</feature>
<keyword evidence="1 9" id="KW-0723">Serine/threonine-protein kinase</keyword>
<evidence type="ECO:0000256" key="3">
    <source>
        <dbReference type="ARBA" id="ARBA00022741"/>
    </source>
</evidence>
<keyword evidence="7" id="KW-0812">Transmembrane</keyword>
<dbReference type="SUPFAM" id="SSF56112">
    <property type="entry name" value="Protein kinase-like (PK-like)"/>
    <property type="match status" value="1"/>
</dbReference>
<organism evidence="9 10">
    <name type="scientific">Rhodopirellula sallentina SM41</name>
    <dbReference type="NCBI Taxonomy" id="1263870"/>
    <lineage>
        <taxon>Bacteria</taxon>
        <taxon>Pseudomonadati</taxon>
        <taxon>Planctomycetota</taxon>
        <taxon>Planctomycetia</taxon>
        <taxon>Pirellulales</taxon>
        <taxon>Pirellulaceae</taxon>
        <taxon>Rhodopirellula</taxon>
    </lineage>
</organism>
<dbReference type="SMART" id="SM00220">
    <property type="entry name" value="S_TKc"/>
    <property type="match status" value="1"/>
</dbReference>
<dbReference type="EC" id="2.7.-.-" evidence="9"/>
<name>M5TZU3_9BACT</name>
<evidence type="ECO:0000256" key="2">
    <source>
        <dbReference type="ARBA" id="ARBA00022679"/>
    </source>
</evidence>
<evidence type="ECO:0000256" key="4">
    <source>
        <dbReference type="ARBA" id="ARBA00022777"/>
    </source>
</evidence>
<dbReference type="CDD" id="cd14014">
    <property type="entry name" value="STKc_PknB_like"/>
    <property type="match status" value="1"/>
</dbReference>
<evidence type="ECO:0000256" key="5">
    <source>
        <dbReference type="ARBA" id="ARBA00022840"/>
    </source>
</evidence>
<keyword evidence="4 9" id="KW-0418">Kinase</keyword>
<dbReference type="PANTHER" id="PTHR24345:SF91">
    <property type="entry name" value="SERINE_THREONINE-PROTEIN KINASE PLK4"/>
    <property type="match status" value="1"/>
</dbReference>
<evidence type="ECO:0000313" key="10">
    <source>
        <dbReference type="Proteomes" id="UP000011885"/>
    </source>
</evidence>
<reference evidence="9 10" key="1">
    <citation type="journal article" date="2013" name="Mar. Genomics">
        <title>Expression of sulfatases in Rhodopirellula baltica and the diversity of sulfatases in the genus Rhodopirellula.</title>
        <authorList>
            <person name="Wegner C.E."/>
            <person name="Richter-Heitmann T."/>
            <person name="Klindworth A."/>
            <person name="Klockow C."/>
            <person name="Richter M."/>
            <person name="Achstetter T."/>
            <person name="Glockner F.O."/>
            <person name="Harder J."/>
        </authorList>
    </citation>
    <scope>NUCLEOTIDE SEQUENCE [LARGE SCALE GENOMIC DNA]</scope>
    <source>
        <strain evidence="9 10">SM41</strain>
    </source>
</reference>
<evidence type="ECO:0000256" key="1">
    <source>
        <dbReference type="ARBA" id="ARBA00022527"/>
    </source>
</evidence>
<dbReference type="GO" id="GO:0004674">
    <property type="term" value="F:protein serine/threonine kinase activity"/>
    <property type="evidence" value="ECO:0007669"/>
    <property type="project" value="UniProtKB-KW"/>
</dbReference>
<accession>M5TZU3</accession>
<feature type="binding site" evidence="6">
    <location>
        <position position="83"/>
    </location>
    <ligand>
        <name>ATP</name>
        <dbReference type="ChEBI" id="CHEBI:30616"/>
    </ligand>
</feature>
<feature type="transmembrane region" description="Helical" evidence="7">
    <location>
        <begin position="704"/>
        <end position="723"/>
    </location>
</feature>
<dbReference type="Pfam" id="PF00069">
    <property type="entry name" value="Pkinase"/>
    <property type="match status" value="1"/>
</dbReference>
<keyword evidence="7" id="KW-0472">Membrane</keyword>
<feature type="domain" description="Protein kinase" evidence="8">
    <location>
        <begin position="55"/>
        <end position="318"/>
    </location>
</feature>
<feature type="transmembrane region" description="Helical" evidence="7">
    <location>
        <begin position="567"/>
        <end position="589"/>
    </location>
</feature>
<dbReference type="PROSITE" id="PS50011">
    <property type="entry name" value="PROTEIN_KINASE_DOM"/>
    <property type="match status" value="1"/>
</dbReference>
<dbReference type="EMBL" id="ANOH01000274">
    <property type="protein sequence ID" value="EMI54564.1"/>
    <property type="molecule type" value="Genomic_DNA"/>
</dbReference>
<dbReference type="PATRIC" id="fig|1263870.3.peg.4272"/>
<dbReference type="Proteomes" id="UP000011885">
    <property type="component" value="Unassembled WGS sequence"/>
</dbReference>
<feature type="transmembrane region" description="Helical" evidence="7">
    <location>
        <begin position="647"/>
        <end position="667"/>
    </location>
</feature>
<keyword evidence="2 9" id="KW-0808">Transferase</keyword>
<feature type="transmembrane region" description="Helical" evidence="7">
    <location>
        <begin position="532"/>
        <end position="555"/>
    </location>
</feature>
<dbReference type="PROSITE" id="PS00107">
    <property type="entry name" value="PROTEIN_KINASE_ATP"/>
    <property type="match status" value="1"/>
</dbReference>
<evidence type="ECO:0000259" key="8">
    <source>
        <dbReference type="PROSITE" id="PS50011"/>
    </source>
</evidence>
<dbReference type="AlphaFoldDB" id="M5TZU3"/>
<evidence type="ECO:0000256" key="7">
    <source>
        <dbReference type="SAM" id="Phobius"/>
    </source>
</evidence>
<dbReference type="GO" id="GO:0005524">
    <property type="term" value="F:ATP binding"/>
    <property type="evidence" value="ECO:0007669"/>
    <property type="project" value="UniProtKB-UniRule"/>
</dbReference>
<feature type="transmembrane region" description="Helical" evidence="7">
    <location>
        <begin position="417"/>
        <end position="446"/>
    </location>
</feature>
<protein>
    <submittedName>
        <fullName evidence="9">Serine/threonine protein kinase</fullName>
        <ecNumber evidence="9">2.7.-.-</ecNumber>
    </submittedName>
</protein>
<comment type="caution">
    <text evidence="9">The sequence shown here is derived from an EMBL/GenBank/DDBJ whole genome shotgun (WGS) entry which is preliminary data.</text>
</comment>
<dbReference type="InterPro" id="IPR000719">
    <property type="entry name" value="Prot_kinase_dom"/>
</dbReference>
<feature type="transmembrane region" description="Helical" evidence="7">
    <location>
        <begin position="679"/>
        <end position="698"/>
    </location>
</feature>
<keyword evidence="10" id="KW-1185">Reference proteome</keyword>